<dbReference type="NCBIfam" id="TIGR00254">
    <property type="entry name" value="GGDEF"/>
    <property type="match status" value="1"/>
</dbReference>
<dbReference type="SMART" id="SM00267">
    <property type="entry name" value="GGDEF"/>
    <property type="match status" value="1"/>
</dbReference>
<dbReference type="CDD" id="cd01948">
    <property type="entry name" value="EAL"/>
    <property type="match status" value="1"/>
</dbReference>
<dbReference type="EMBL" id="OOGT01000042">
    <property type="protein sequence ID" value="SPL70108.1"/>
    <property type="molecule type" value="Genomic_DNA"/>
</dbReference>
<dbReference type="SUPFAM" id="SSF141868">
    <property type="entry name" value="EAL domain-like"/>
    <property type="match status" value="1"/>
</dbReference>
<feature type="transmembrane region" description="Helical" evidence="1">
    <location>
        <begin position="44"/>
        <end position="66"/>
    </location>
</feature>
<dbReference type="InParanoid" id="A0A2U3MXE3"/>
<dbReference type="EC" id="3.1.4.52" evidence="6"/>
<accession>A0A2U3MXE3</accession>
<feature type="transmembrane region" description="Helical" evidence="1">
    <location>
        <begin position="105"/>
        <end position="125"/>
    </location>
</feature>
<dbReference type="InterPro" id="IPR005330">
    <property type="entry name" value="MHYT_dom"/>
</dbReference>
<dbReference type="SMART" id="SM00052">
    <property type="entry name" value="EAL"/>
    <property type="match status" value="1"/>
</dbReference>
<keyword evidence="1" id="KW-0472">Membrane</keyword>
<keyword evidence="2" id="KW-0175">Coiled coil</keyword>
<dbReference type="Gene3D" id="3.20.20.450">
    <property type="entry name" value="EAL domain"/>
    <property type="match status" value="1"/>
</dbReference>
<dbReference type="GO" id="GO:0016020">
    <property type="term" value="C:membrane"/>
    <property type="evidence" value="ECO:0007669"/>
    <property type="project" value="UniProtKB-UniRule"/>
</dbReference>
<proteinExistence type="predicted"/>
<dbReference type="PROSITE" id="PS50924">
    <property type="entry name" value="MHYT"/>
    <property type="match status" value="1"/>
</dbReference>
<evidence type="ECO:0000313" key="7">
    <source>
        <dbReference type="Proteomes" id="UP000245974"/>
    </source>
</evidence>
<feature type="domain" description="GGDEF" evidence="4">
    <location>
        <begin position="293"/>
        <end position="425"/>
    </location>
</feature>
<evidence type="ECO:0000259" key="4">
    <source>
        <dbReference type="PROSITE" id="PS50887"/>
    </source>
</evidence>
<gene>
    <name evidence="6" type="primary">gmr_1</name>
    <name evidence="6" type="ORF">KPC_1286</name>
</gene>
<dbReference type="InterPro" id="IPR000160">
    <property type="entry name" value="GGDEF_dom"/>
</dbReference>
<organism evidence="6 7">
    <name type="scientific">Acinetobacter stercoris</name>
    <dbReference type="NCBI Taxonomy" id="2126983"/>
    <lineage>
        <taxon>Bacteria</taxon>
        <taxon>Pseudomonadati</taxon>
        <taxon>Pseudomonadota</taxon>
        <taxon>Gammaproteobacteria</taxon>
        <taxon>Moraxellales</taxon>
        <taxon>Moraxellaceae</taxon>
        <taxon>Acinetobacter</taxon>
    </lineage>
</organism>
<dbReference type="CDD" id="cd01949">
    <property type="entry name" value="GGDEF"/>
    <property type="match status" value="1"/>
</dbReference>
<dbReference type="PANTHER" id="PTHR33121:SF71">
    <property type="entry name" value="OXYGEN SENSOR PROTEIN DOSP"/>
    <property type="match status" value="1"/>
</dbReference>
<dbReference type="InterPro" id="IPR035919">
    <property type="entry name" value="EAL_sf"/>
</dbReference>
<keyword evidence="6" id="KW-0378">Hydrolase</keyword>
<evidence type="ECO:0000259" key="3">
    <source>
        <dbReference type="PROSITE" id="PS50883"/>
    </source>
</evidence>
<dbReference type="InterPro" id="IPR050706">
    <property type="entry name" value="Cyclic-di-GMP_PDE-like"/>
</dbReference>
<feature type="coiled-coil region" evidence="2">
    <location>
        <begin position="238"/>
        <end position="265"/>
    </location>
</feature>
<dbReference type="InterPro" id="IPR029787">
    <property type="entry name" value="Nucleotide_cyclase"/>
</dbReference>
<feature type="domain" description="EAL" evidence="3">
    <location>
        <begin position="436"/>
        <end position="689"/>
    </location>
</feature>
<dbReference type="Pfam" id="PF03707">
    <property type="entry name" value="MHYT"/>
    <property type="match status" value="2"/>
</dbReference>
<keyword evidence="1" id="KW-0812">Transmembrane</keyword>
<evidence type="ECO:0000256" key="2">
    <source>
        <dbReference type="SAM" id="Coils"/>
    </source>
</evidence>
<dbReference type="GO" id="GO:0071111">
    <property type="term" value="F:cyclic-guanylate-specific phosphodiesterase activity"/>
    <property type="evidence" value="ECO:0007669"/>
    <property type="project" value="UniProtKB-EC"/>
</dbReference>
<dbReference type="Pfam" id="PF00563">
    <property type="entry name" value="EAL"/>
    <property type="match status" value="1"/>
</dbReference>
<protein>
    <submittedName>
        <fullName evidence="6">Cyclic di-GMP phosphodiesterase Gmr</fullName>
        <ecNumber evidence="6">3.1.4.52</ecNumber>
    </submittedName>
</protein>
<dbReference type="Pfam" id="PF00990">
    <property type="entry name" value="GGDEF"/>
    <property type="match status" value="1"/>
</dbReference>
<dbReference type="Proteomes" id="UP000245974">
    <property type="component" value="Unassembled WGS sequence"/>
</dbReference>
<keyword evidence="7" id="KW-1185">Reference proteome</keyword>
<feature type="transmembrane region" description="Helical" evidence="1">
    <location>
        <begin position="219"/>
        <end position="241"/>
    </location>
</feature>
<dbReference type="RefSeq" id="WP_121973610.1">
    <property type="nucleotide sequence ID" value="NZ_OOGT01000042.1"/>
</dbReference>
<reference evidence="7" key="1">
    <citation type="submission" date="2018-03" db="EMBL/GenBank/DDBJ databases">
        <authorList>
            <person name="Blom J."/>
        </authorList>
    </citation>
    <scope>NUCLEOTIDE SEQUENCE [LARGE SCALE GENOMIC DNA]</scope>
    <source>
        <strain evidence="7">KPC-SM-21</strain>
    </source>
</reference>
<dbReference type="InterPro" id="IPR043128">
    <property type="entry name" value="Rev_trsase/Diguanyl_cyclase"/>
</dbReference>
<dbReference type="InterPro" id="IPR001633">
    <property type="entry name" value="EAL_dom"/>
</dbReference>
<dbReference type="PANTHER" id="PTHR33121">
    <property type="entry name" value="CYCLIC DI-GMP PHOSPHODIESTERASE PDEF"/>
    <property type="match status" value="1"/>
</dbReference>
<keyword evidence="1" id="KW-1133">Transmembrane helix</keyword>
<feature type="domain" description="MHYT" evidence="5">
    <location>
        <begin position="6"/>
        <end position="201"/>
    </location>
</feature>
<dbReference type="OrthoDB" id="9804951at2"/>
<dbReference type="FunCoup" id="A0A2U3MXE3">
    <property type="interactions" value="260"/>
</dbReference>
<evidence type="ECO:0000256" key="1">
    <source>
        <dbReference type="PROSITE-ProRule" id="PRU00244"/>
    </source>
</evidence>
<feature type="transmembrane region" description="Helical" evidence="1">
    <location>
        <begin position="78"/>
        <end position="98"/>
    </location>
</feature>
<evidence type="ECO:0000313" key="6">
    <source>
        <dbReference type="EMBL" id="SPL70108.1"/>
    </source>
</evidence>
<sequence>MIHMSYDWSLVLGSALLAIVICFCAISLHQLILKQINLISGKIILFFTGLIFGFAIWAMHFVGVLACKFPEYYYFDKALTIYSYIIAAVACIFAMWLTSRSNLPYARLILGAIVMGIAISGMHYVGMAGLRMPGYYIYYDPLIFVFSVLIAVCGSGLAFWLAFKLRGQFKYYLLYKFSISVMLALSIIGMHYAAMAGTHFYKLNEPADQIFSYQGGQGLLIFTIIFVISLVLMGIFFVAVLEIRLEERNKQLMMANKELQSLAMQDNLTKLPNRLFLIDYTDYLFSSSLLKEQLTGLIYLDIDRLKSINDAFGHHVGDELLLKFSSRIYRILNERQKLIRLGGDEFLLIVENTTHDEMEYVATQILNKINHSFKINDKEINITVSMGVVFYPEHGKNLQDLLINADTAMQISKEQGRNTYSVFNYSTDQQFASKNKLKLVNDLYKAVEEQQFILFYQPKFNVEYAVCGVEALIRWKHPTLGLLAPCMFIEGAEQTGLIIRMGYWALEEACKQIQIWNKNGLNFAPVSVNLSVVQFEHKNLIDTLQELIVQYDIKAGQLKIEITESTAMHHIGTSIRTFEKLREIGVGLAIDDFGTGHSSFLYLKDLPVDELKIDKEFICGLSVGSKEEIILESIIRLANRLGLTITAEGVETPKQAEILKRLGCQQFQGYLFSMPVPVERLEENYKHQVSNEKH</sequence>
<feature type="transmembrane region" description="Helical" evidence="1">
    <location>
        <begin position="12"/>
        <end position="32"/>
    </location>
</feature>
<dbReference type="AlphaFoldDB" id="A0A2U3MXE3"/>
<dbReference type="PROSITE" id="PS50887">
    <property type="entry name" value="GGDEF"/>
    <property type="match status" value="1"/>
</dbReference>
<dbReference type="SUPFAM" id="SSF55073">
    <property type="entry name" value="Nucleotide cyclase"/>
    <property type="match status" value="1"/>
</dbReference>
<name>A0A2U3MXE3_9GAMM</name>
<feature type="transmembrane region" description="Helical" evidence="1">
    <location>
        <begin position="137"/>
        <end position="161"/>
    </location>
</feature>
<feature type="transmembrane region" description="Helical" evidence="1">
    <location>
        <begin position="173"/>
        <end position="194"/>
    </location>
</feature>
<dbReference type="Gene3D" id="3.30.70.270">
    <property type="match status" value="1"/>
</dbReference>
<dbReference type="PROSITE" id="PS50883">
    <property type="entry name" value="EAL"/>
    <property type="match status" value="1"/>
</dbReference>
<evidence type="ECO:0000259" key="5">
    <source>
        <dbReference type="PROSITE" id="PS50924"/>
    </source>
</evidence>